<evidence type="ECO:0000256" key="1">
    <source>
        <dbReference type="ARBA" id="ARBA00009437"/>
    </source>
</evidence>
<dbReference type="GO" id="GO:0003700">
    <property type="term" value="F:DNA-binding transcription factor activity"/>
    <property type="evidence" value="ECO:0007669"/>
    <property type="project" value="InterPro"/>
</dbReference>
<comment type="caution">
    <text evidence="6">The sequence shown here is derived from an EMBL/GenBank/DDBJ whole genome shotgun (WGS) entry which is preliminary data.</text>
</comment>
<evidence type="ECO:0000313" key="6">
    <source>
        <dbReference type="EMBL" id="POR52644.1"/>
    </source>
</evidence>
<dbReference type="SUPFAM" id="SSF46785">
    <property type="entry name" value="Winged helix' DNA-binding domain"/>
    <property type="match status" value="1"/>
</dbReference>
<dbReference type="SUPFAM" id="SSF53850">
    <property type="entry name" value="Periplasmic binding protein-like II"/>
    <property type="match status" value="1"/>
</dbReference>
<dbReference type="GO" id="GO:0043565">
    <property type="term" value="F:sequence-specific DNA binding"/>
    <property type="evidence" value="ECO:0007669"/>
    <property type="project" value="TreeGrafter"/>
</dbReference>
<organism evidence="6 7">
    <name type="scientific">Bosea psychrotolerans</name>
    <dbReference type="NCBI Taxonomy" id="1871628"/>
    <lineage>
        <taxon>Bacteria</taxon>
        <taxon>Pseudomonadati</taxon>
        <taxon>Pseudomonadota</taxon>
        <taxon>Alphaproteobacteria</taxon>
        <taxon>Hyphomicrobiales</taxon>
        <taxon>Boseaceae</taxon>
        <taxon>Bosea</taxon>
    </lineage>
</organism>
<feature type="domain" description="HTH lysR-type" evidence="5">
    <location>
        <begin position="6"/>
        <end position="63"/>
    </location>
</feature>
<dbReference type="PANTHER" id="PTHR30537:SF26">
    <property type="entry name" value="GLYCINE CLEAVAGE SYSTEM TRANSCRIPTIONAL ACTIVATOR"/>
    <property type="match status" value="1"/>
</dbReference>
<accession>A0A2S4MD52</accession>
<dbReference type="Proteomes" id="UP000236919">
    <property type="component" value="Unassembled WGS sequence"/>
</dbReference>
<dbReference type="CDD" id="cd08432">
    <property type="entry name" value="PBP2_GcdR_TrpI_HvrB_AmpR_like"/>
    <property type="match status" value="1"/>
</dbReference>
<keyword evidence="2" id="KW-0805">Transcription regulation</keyword>
<dbReference type="OrthoDB" id="9793571at2"/>
<dbReference type="NCBIfam" id="NF008352">
    <property type="entry name" value="PRK11139.1"/>
    <property type="match status" value="1"/>
</dbReference>
<dbReference type="InterPro" id="IPR036390">
    <property type="entry name" value="WH_DNA-bd_sf"/>
</dbReference>
<keyword evidence="7" id="KW-1185">Reference proteome</keyword>
<dbReference type="AlphaFoldDB" id="A0A2S4MD52"/>
<gene>
    <name evidence="6" type="ORF">CYD53_105309</name>
</gene>
<dbReference type="InterPro" id="IPR000847">
    <property type="entry name" value="LysR_HTH_N"/>
</dbReference>
<dbReference type="InterPro" id="IPR005119">
    <property type="entry name" value="LysR_subst-bd"/>
</dbReference>
<protein>
    <submittedName>
        <fullName evidence="6">DNA-binding transcriptional LysR family regulator</fullName>
    </submittedName>
</protein>
<dbReference type="Gene3D" id="1.10.10.10">
    <property type="entry name" value="Winged helix-like DNA-binding domain superfamily/Winged helix DNA-binding domain"/>
    <property type="match status" value="1"/>
</dbReference>
<evidence type="ECO:0000313" key="7">
    <source>
        <dbReference type="Proteomes" id="UP000236919"/>
    </source>
</evidence>
<dbReference type="GO" id="GO:0006351">
    <property type="term" value="P:DNA-templated transcription"/>
    <property type="evidence" value="ECO:0007669"/>
    <property type="project" value="TreeGrafter"/>
</dbReference>
<evidence type="ECO:0000256" key="4">
    <source>
        <dbReference type="ARBA" id="ARBA00023163"/>
    </source>
</evidence>
<keyword evidence="3 6" id="KW-0238">DNA-binding</keyword>
<evidence type="ECO:0000256" key="2">
    <source>
        <dbReference type="ARBA" id="ARBA00023015"/>
    </source>
</evidence>
<dbReference type="PRINTS" id="PR00039">
    <property type="entry name" value="HTHLYSR"/>
</dbReference>
<dbReference type="EMBL" id="PQFZ01000005">
    <property type="protein sequence ID" value="POR52644.1"/>
    <property type="molecule type" value="Genomic_DNA"/>
</dbReference>
<name>A0A2S4MD52_9HYPH</name>
<dbReference type="Pfam" id="PF00126">
    <property type="entry name" value="HTH_1"/>
    <property type="match status" value="1"/>
</dbReference>
<dbReference type="Pfam" id="PF03466">
    <property type="entry name" value="LysR_substrate"/>
    <property type="match status" value="1"/>
</dbReference>
<dbReference type="Gene3D" id="3.40.190.10">
    <property type="entry name" value="Periplasmic binding protein-like II"/>
    <property type="match status" value="2"/>
</dbReference>
<keyword evidence="4" id="KW-0804">Transcription</keyword>
<dbReference type="PANTHER" id="PTHR30537">
    <property type="entry name" value="HTH-TYPE TRANSCRIPTIONAL REGULATOR"/>
    <property type="match status" value="1"/>
</dbReference>
<reference evidence="6 7" key="1">
    <citation type="submission" date="2018-01" db="EMBL/GenBank/DDBJ databases">
        <title>Genomic Encyclopedia of Type Strains, Phase III (KMG-III): the genomes of soil and plant-associated and newly described type strains.</title>
        <authorList>
            <person name="Whitman W."/>
        </authorList>
    </citation>
    <scope>NUCLEOTIDE SEQUENCE [LARGE SCALE GENOMIC DNA]</scope>
    <source>
        <strain evidence="6 7">1131</strain>
    </source>
</reference>
<dbReference type="PROSITE" id="PS50931">
    <property type="entry name" value="HTH_LYSR"/>
    <property type="match status" value="1"/>
</dbReference>
<sequence>MRSRLPPLNSLRLFEAAARLLSFKNAAEELLLTPSAVSHGIQSLEEWLGVPLFLRTTKGLVLSEAGQTYIPTVRQALHLLASGSAQVINTHASGQLSISAAPTFAARWLLPRLHTFRELHPDIQIVIDTSQERAELSEDGVDLAIRMGRGNWQGLIADKLFAEELVPVCAPSIRERVCDLADIEQAPLIHVTSTSEDWEMWASATGRAMPDAAKGLRFDTIHMAFQAACQGLGVAIGRKPLVNEELASGKLVEVWDVVLSQTAYWLVGAESRADDPRILAFRSWILQESATSAG</sequence>
<dbReference type="FunFam" id="3.40.190.10:FF:000017">
    <property type="entry name" value="Glycine cleavage system transcriptional activator"/>
    <property type="match status" value="1"/>
</dbReference>
<evidence type="ECO:0000256" key="3">
    <source>
        <dbReference type="ARBA" id="ARBA00023125"/>
    </source>
</evidence>
<comment type="similarity">
    <text evidence="1">Belongs to the LysR transcriptional regulatory family.</text>
</comment>
<dbReference type="InterPro" id="IPR058163">
    <property type="entry name" value="LysR-type_TF_proteobact-type"/>
</dbReference>
<dbReference type="FunFam" id="1.10.10.10:FF:000001">
    <property type="entry name" value="LysR family transcriptional regulator"/>
    <property type="match status" value="1"/>
</dbReference>
<proteinExistence type="inferred from homology"/>
<dbReference type="InterPro" id="IPR036388">
    <property type="entry name" value="WH-like_DNA-bd_sf"/>
</dbReference>
<evidence type="ECO:0000259" key="5">
    <source>
        <dbReference type="PROSITE" id="PS50931"/>
    </source>
</evidence>